<dbReference type="CDD" id="cd04486">
    <property type="entry name" value="YhcR_OBF_like"/>
    <property type="match status" value="1"/>
</dbReference>
<feature type="domain" description="LTD" evidence="2">
    <location>
        <begin position="12"/>
        <end position="129"/>
    </location>
</feature>
<dbReference type="InterPro" id="IPR005135">
    <property type="entry name" value="Endo/exonuclease/phosphatase"/>
</dbReference>
<dbReference type="PANTHER" id="PTHR42834:SF1">
    <property type="entry name" value="ENDONUCLEASE_EXONUCLEASE_PHOSPHATASE FAMILY PROTEIN (AFU_ORTHOLOGUE AFUA_3G09210)"/>
    <property type="match status" value="1"/>
</dbReference>
<evidence type="ECO:0000256" key="1">
    <source>
        <dbReference type="SAM" id="SignalP"/>
    </source>
</evidence>
<dbReference type="Pfam" id="PF00932">
    <property type="entry name" value="LTD"/>
    <property type="match status" value="1"/>
</dbReference>
<feature type="signal peptide" evidence="1">
    <location>
        <begin position="1"/>
        <end position="20"/>
    </location>
</feature>
<dbReference type="InterPro" id="IPR001322">
    <property type="entry name" value="Lamin_tail_dom"/>
</dbReference>
<proteinExistence type="predicted"/>
<dbReference type="InterPro" id="IPR047971">
    <property type="entry name" value="ExeM-like"/>
</dbReference>
<dbReference type="STRING" id="745411.B3C1_07349"/>
<evidence type="ECO:0000313" key="4">
    <source>
        <dbReference type="Proteomes" id="UP000006755"/>
    </source>
</evidence>
<dbReference type="InterPro" id="IPR036691">
    <property type="entry name" value="Endo/exonu/phosph_ase_sf"/>
</dbReference>
<feature type="chain" id="PRO_5003862397" evidence="1">
    <location>
        <begin position="21"/>
        <end position="957"/>
    </location>
</feature>
<evidence type="ECO:0000259" key="2">
    <source>
        <dbReference type="PROSITE" id="PS51841"/>
    </source>
</evidence>
<dbReference type="eggNOG" id="COG2374">
    <property type="taxonomic scope" value="Bacteria"/>
</dbReference>
<keyword evidence="4" id="KW-1185">Reference proteome</keyword>
<dbReference type="Pfam" id="PF03372">
    <property type="entry name" value="Exo_endo_phos"/>
    <property type="match status" value="1"/>
</dbReference>
<reference evidence="3 4" key="1">
    <citation type="journal article" date="2012" name="J. Bacteriol.">
        <title>Genome Sequence of Gallaecimonas xiamenensis Type Strain 3-C-1.</title>
        <authorList>
            <person name="Lai Q."/>
            <person name="Wang L."/>
            <person name="Wang W."/>
            <person name="Shao Z."/>
        </authorList>
    </citation>
    <scope>NUCLEOTIDE SEQUENCE [LARGE SCALE GENOMIC DNA]</scope>
    <source>
        <strain evidence="3 4">3-C-1</strain>
    </source>
</reference>
<sequence length="957" mass="102339">MRKTTLALAVMALASQPTWADLLITEYVEGSSYNKAIEISNTGDSSETLDGVSLAVYFNGATTTTARIPLSGTLAAGASLVLAHPSADDSIQADIRSGSINFNGDDAVVLERGAEALDTIGTVGVDPGSEYRDGGKSTKDMTLRRLPGSSPGSFDFAQWQSFAKDSLDGLGCTGLGDCGDDGEPPVTWQCPDQWQSIPSIQGDGASSPLVPDGSYESTDKVVTQGRVTQLSSGLLKGFFLQDGAGDGNDATSDGIFVYTGTAPDPQIQPGMALCVEGLVKEYFGFTEIALDNFSPSPLDLAEVTPVELILDPQDVAGSLERVEGMQVWLSAASDMRVTRPFSYDYDASRNNMVLAHGGPRFIPTQLHPALTPEAQALAEQNQARTLYIDTDFKPADGVIPYFPGLDAEQGYIRVGDRVENLAGAIAYSYSNYRLLVGQDVTLGAGDFVHLDDRTNAPVLAEEGQLKVASFNVLNYFTTAIGGDDNPLGVNRGAKSADAFALQQTKIVNALLAIDADVLGLIEVENNGFGELSAIQSLLDALNGELPQDQQYAFVQPAGLERIGSDAITSAILYRPAVVTPDGALTVLEMPNQITTSVGSDGTVEEDIHHGGRPSLFQRFKRLYQGQATGDSFQVAINHLRSKGSSCAEDEEGKPADGQGSCNELRNTEVSLIAEQVQASNTPTLLLGDFNAYASEDPLLVLTQIPALDRELKTAHSTYFGDTTSAPQLDDEARVISQGYGLVNLSEPQAYSYQYDGELGRLDQALATQDLATKVKAVSDWHINAAESNLFSYDSAYTGSLVKSQGPFSSSDHDPVVVALDWPLAGNLSLAQDSLTLYESEGLGSLVVSRQGGADGELGLSAELRFLGHSRHGQRFADENDIRLPEPRLSFADGEAGDKALVLELIADRHMEKPEKLELVLHFDDGREQVIPVVIVDDTRPTPPLVTFLKWLWSLVWG</sequence>
<organism evidence="3 4">
    <name type="scientific">Gallaecimonas xiamenensis 3-C-1</name>
    <dbReference type="NCBI Taxonomy" id="745411"/>
    <lineage>
        <taxon>Bacteria</taxon>
        <taxon>Pseudomonadati</taxon>
        <taxon>Pseudomonadota</taxon>
        <taxon>Gammaproteobacteria</taxon>
        <taxon>Enterobacterales</taxon>
        <taxon>Gallaecimonadaceae</taxon>
        <taxon>Gallaecimonas</taxon>
    </lineage>
</organism>
<dbReference type="AlphaFoldDB" id="K2JYR4"/>
<dbReference type="EMBL" id="AMRI01000008">
    <property type="protein sequence ID" value="EKE75474.1"/>
    <property type="molecule type" value="Genomic_DNA"/>
</dbReference>
<dbReference type="PATRIC" id="fig|745411.4.peg.1450"/>
<evidence type="ECO:0000313" key="3">
    <source>
        <dbReference type="EMBL" id="EKE75474.1"/>
    </source>
</evidence>
<dbReference type="PANTHER" id="PTHR42834">
    <property type="entry name" value="ENDONUCLEASE/EXONUCLEASE/PHOSPHATASE FAMILY PROTEIN (AFU_ORTHOLOGUE AFUA_3G09210)"/>
    <property type="match status" value="1"/>
</dbReference>
<dbReference type="Gene3D" id="3.60.10.10">
    <property type="entry name" value="Endonuclease/exonuclease/phosphatase"/>
    <property type="match status" value="1"/>
</dbReference>
<comment type="caution">
    <text evidence="3">The sequence shown here is derived from an EMBL/GenBank/DDBJ whole genome shotgun (WGS) entry which is preliminary data.</text>
</comment>
<dbReference type="PROSITE" id="PS51841">
    <property type="entry name" value="LTD"/>
    <property type="match status" value="1"/>
</dbReference>
<dbReference type="GO" id="GO:0003824">
    <property type="term" value="F:catalytic activity"/>
    <property type="evidence" value="ECO:0007669"/>
    <property type="project" value="InterPro"/>
</dbReference>
<name>K2JYR4_9GAMM</name>
<accession>K2JYR4</accession>
<protein>
    <submittedName>
        <fullName evidence="3">Extracellular nuclease</fullName>
    </submittedName>
</protein>
<dbReference type="RefSeq" id="WP_008483918.1">
    <property type="nucleotide sequence ID" value="NZ_AMRI01000008.1"/>
</dbReference>
<dbReference type="NCBIfam" id="NF033681">
    <property type="entry name" value="ExeM_NucH_DNase"/>
    <property type="match status" value="1"/>
</dbReference>
<keyword evidence="1" id="KW-0732">Signal</keyword>
<gene>
    <name evidence="3" type="ORF">B3C1_07349</name>
</gene>
<dbReference type="Proteomes" id="UP000006755">
    <property type="component" value="Unassembled WGS sequence"/>
</dbReference>
<dbReference type="SUPFAM" id="SSF56219">
    <property type="entry name" value="DNase I-like"/>
    <property type="match status" value="1"/>
</dbReference>